<evidence type="ECO:0000313" key="1">
    <source>
        <dbReference type="EMBL" id="GFR20601.1"/>
    </source>
</evidence>
<dbReference type="EMBL" id="BMAO01018087">
    <property type="protein sequence ID" value="GFR20601.1"/>
    <property type="molecule type" value="Genomic_DNA"/>
</dbReference>
<comment type="caution">
    <text evidence="1">The sequence shown here is derived from an EMBL/GenBank/DDBJ whole genome shotgun (WGS) entry which is preliminary data.</text>
</comment>
<dbReference type="Proteomes" id="UP000887116">
    <property type="component" value="Unassembled WGS sequence"/>
</dbReference>
<reference evidence="1" key="1">
    <citation type="submission" date="2020-07" db="EMBL/GenBank/DDBJ databases">
        <title>Multicomponent nature underlies the extraordinary mechanical properties of spider dragline silk.</title>
        <authorList>
            <person name="Kono N."/>
            <person name="Nakamura H."/>
            <person name="Mori M."/>
            <person name="Yoshida Y."/>
            <person name="Ohtoshi R."/>
            <person name="Malay A.D."/>
            <person name="Moran D.A.P."/>
            <person name="Tomita M."/>
            <person name="Numata K."/>
            <person name="Arakawa K."/>
        </authorList>
    </citation>
    <scope>NUCLEOTIDE SEQUENCE</scope>
</reference>
<dbReference type="AlphaFoldDB" id="A0A8X6JWJ7"/>
<keyword evidence="2" id="KW-1185">Reference proteome</keyword>
<proteinExistence type="predicted"/>
<sequence>MELVSNSAVSLLNNTMPPTCPWTAGYLPEQKCIHPQQNSGLNCPRIFKDFDEAQHYDKAVLETSLGIRIALGNDTESIVLLSLPPWISFSSSPAHAMSLD</sequence>
<protein>
    <submittedName>
        <fullName evidence="1">Uncharacterized protein</fullName>
    </submittedName>
</protein>
<gene>
    <name evidence="1" type="ORF">TNCT_403301</name>
</gene>
<accession>A0A8X6JWJ7</accession>
<name>A0A8X6JWJ7_TRICU</name>
<organism evidence="1 2">
    <name type="scientific">Trichonephila clavata</name>
    <name type="common">Joro spider</name>
    <name type="synonym">Nephila clavata</name>
    <dbReference type="NCBI Taxonomy" id="2740835"/>
    <lineage>
        <taxon>Eukaryota</taxon>
        <taxon>Metazoa</taxon>
        <taxon>Ecdysozoa</taxon>
        <taxon>Arthropoda</taxon>
        <taxon>Chelicerata</taxon>
        <taxon>Arachnida</taxon>
        <taxon>Araneae</taxon>
        <taxon>Araneomorphae</taxon>
        <taxon>Entelegynae</taxon>
        <taxon>Araneoidea</taxon>
        <taxon>Nephilidae</taxon>
        <taxon>Trichonephila</taxon>
    </lineage>
</organism>
<evidence type="ECO:0000313" key="2">
    <source>
        <dbReference type="Proteomes" id="UP000887116"/>
    </source>
</evidence>